<dbReference type="GO" id="GO:0016887">
    <property type="term" value="F:ATP hydrolysis activity"/>
    <property type="evidence" value="ECO:0007669"/>
    <property type="project" value="InterPro"/>
</dbReference>
<feature type="compositionally biased region" description="Polar residues" evidence="5">
    <location>
        <begin position="1222"/>
        <end position="1237"/>
    </location>
</feature>
<evidence type="ECO:0000259" key="6">
    <source>
        <dbReference type="SMART" id="SM00382"/>
    </source>
</evidence>
<dbReference type="EMBL" id="KV907494">
    <property type="protein sequence ID" value="OOF99878.1"/>
    <property type="molecule type" value="Genomic_DNA"/>
</dbReference>
<dbReference type="Pfam" id="PF13086">
    <property type="entry name" value="AAA_11"/>
    <property type="match status" value="1"/>
</dbReference>
<dbReference type="InterPro" id="IPR041627">
    <property type="entry name" value="AAA_lid_6"/>
</dbReference>
<dbReference type="OMA" id="GNMETFM"/>
<dbReference type="InterPro" id="IPR041677">
    <property type="entry name" value="DNA2/NAM7_AAA_11"/>
</dbReference>
<dbReference type="OrthoDB" id="2423195at2759"/>
<evidence type="ECO:0000256" key="5">
    <source>
        <dbReference type="SAM" id="MobiDB-lite"/>
    </source>
</evidence>
<dbReference type="FunFam" id="3.40.50.300:FF:001660">
    <property type="entry name" value="NF-X1 finger and helicase protein, putative"/>
    <property type="match status" value="1"/>
</dbReference>
<dbReference type="PANTHER" id="PTHR43392">
    <property type="entry name" value="AAA-TYPE ATPASE FAMILY PROTEIN / ANKYRIN REPEAT FAMILY PROTEIN"/>
    <property type="match status" value="1"/>
</dbReference>
<keyword evidence="4" id="KW-0067">ATP-binding</keyword>
<evidence type="ECO:0000256" key="1">
    <source>
        <dbReference type="ARBA" id="ARBA00010378"/>
    </source>
</evidence>
<evidence type="ECO:0000256" key="2">
    <source>
        <dbReference type="ARBA" id="ARBA00022741"/>
    </source>
</evidence>
<dbReference type="PANTHER" id="PTHR43392:SF2">
    <property type="entry name" value="AAA-TYPE ATPASE FAMILY PROTEIN _ ANKYRIN REPEAT FAMILY PROTEIN"/>
    <property type="match status" value="1"/>
</dbReference>
<gene>
    <name evidence="7" type="ORF">ASPCADRAFT_138776</name>
</gene>
<feature type="domain" description="AAA+ ATPase" evidence="6">
    <location>
        <begin position="1598"/>
        <end position="1740"/>
    </location>
</feature>
<feature type="compositionally biased region" description="Basic and acidic residues" evidence="5">
    <location>
        <begin position="2233"/>
        <end position="2250"/>
    </location>
</feature>
<dbReference type="VEuPathDB" id="FungiDB:ASPCADRAFT_138776"/>
<feature type="compositionally biased region" description="Low complexity" evidence="5">
    <location>
        <begin position="2139"/>
        <end position="2157"/>
    </location>
</feature>
<accession>A0A1R3RZF8</accession>
<dbReference type="Gene3D" id="3.40.50.300">
    <property type="entry name" value="P-loop containing nucleotide triphosphate hydrolases"/>
    <property type="match status" value="6"/>
</dbReference>
<dbReference type="Pfam" id="PF17866">
    <property type="entry name" value="AAA_lid_6"/>
    <property type="match status" value="2"/>
</dbReference>
<dbReference type="FunFam" id="3.40.50.300:FF:000216">
    <property type="entry name" value="Type VII secretion ATPase EccA"/>
    <property type="match status" value="3"/>
</dbReference>
<evidence type="ECO:0000256" key="3">
    <source>
        <dbReference type="ARBA" id="ARBA00022806"/>
    </source>
</evidence>
<dbReference type="Gene3D" id="1.10.8.60">
    <property type="match status" value="2"/>
</dbReference>
<evidence type="ECO:0000256" key="4">
    <source>
        <dbReference type="ARBA" id="ARBA00022840"/>
    </source>
</evidence>
<dbReference type="InterPro" id="IPR003593">
    <property type="entry name" value="AAA+_ATPase"/>
</dbReference>
<keyword evidence="3" id="KW-0378">Hydrolase</keyword>
<dbReference type="GO" id="GO:0005524">
    <property type="term" value="F:ATP binding"/>
    <property type="evidence" value="ECO:0007669"/>
    <property type="project" value="UniProtKB-KW"/>
</dbReference>
<dbReference type="CDD" id="cd18808">
    <property type="entry name" value="SF1_C_Upf1"/>
    <property type="match status" value="1"/>
</dbReference>
<evidence type="ECO:0000313" key="8">
    <source>
        <dbReference type="Proteomes" id="UP000188318"/>
    </source>
</evidence>
<dbReference type="InterPro" id="IPR000641">
    <property type="entry name" value="CbxX/CfxQ"/>
</dbReference>
<dbReference type="InterPro" id="IPR041679">
    <property type="entry name" value="DNA2/NAM7-like_C"/>
</dbReference>
<dbReference type="InterPro" id="IPR003959">
    <property type="entry name" value="ATPase_AAA_core"/>
</dbReference>
<dbReference type="CDD" id="cd06008">
    <property type="entry name" value="NF-X1-zinc-finger"/>
    <property type="match status" value="1"/>
</dbReference>
<dbReference type="InterPro" id="IPR047187">
    <property type="entry name" value="SF1_C_Upf1"/>
</dbReference>
<dbReference type="PRINTS" id="PR00819">
    <property type="entry name" value="CBXCFQXSUPER"/>
</dbReference>
<dbReference type="SUPFAM" id="SSF52540">
    <property type="entry name" value="P-loop containing nucleoside triphosphate hydrolases"/>
    <property type="match status" value="4"/>
</dbReference>
<feature type="compositionally biased region" description="Polar residues" evidence="5">
    <location>
        <begin position="1801"/>
        <end position="1812"/>
    </location>
</feature>
<reference evidence="8" key="1">
    <citation type="journal article" date="2017" name="Genome Biol.">
        <title>Comparative genomics reveals high biological diversity and specific adaptations in the industrially and medically important fungal genus Aspergillus.</title>
        <authorList>
            <person name="de Vries R.P."/>
            <person name="Riley R."/>
            <person name="Wiebenga A."/>
            <person name="Aguilar-Osorio G."/>
            <person name="Amillis S."/>
            <person name="Uchima C.A."/>
            <person name="Anderluh G."/>
            <person name="Asadollahi M."/>
            <person name="Askin M."/>
            <person name="Barry K."/>
            <person name="Battaglia E."/>
            <person name="Bayram O."/>
            <person name="Benocci T."/>
            <person name="Braus-Stromeyer S.A."/>
            <person name="Caldana C."/>
            <person name="Canovas D."/>
            <person name="Cerqueira G.C."/>
            <person name="Chen F."/>
            <person name="Chen W."/>
            <person name="Choi C."/>
            <person name="Clum A."/>
            <person name="Dos Santos R.A."/>
            <person name="Damasio A.R."/>
            <person name="Diallinas G."/>
            <person name="Emri T."/>
            <person name="Fekete E."/>
            <person name="Flipphi M."/>
            <person name="Freyberg S."/>
            <person name="Gallo A."/>
            <person name="Gournas C."/>
            <person name="Habgood R."/>
            <person name="Hainaut M."/>
            <person name="Harispe M.L."/>
            <person name="Henrissat B."/>
            <person name="Hilden K.S."/>
            <person name="Hope R."/>
            <person name="Hossain A."/>
            <person name="Karabika E."/>
            <person name="Karaffa L."/>
            <person name="Karanyi Z."/>
            <person name="Krasevec N."/>
            <person name="Kuo A."/>
            <person name="Kusch H."/>
            <person name="LaButti K."/>
            <person name="Lagendijk E.L."/>
            <person name="Lapidus A."/>
            <person name="Levasseur A."/>
            <person name="Lindquist E."/>
            <person name="Lipzen A."/>
            <person name="Logrieco A.F."/>
            <person name="MacCabe A."/>
            <person name="Maekelae M.R."/>
            <person name="Malavazi I."/>
            <person name="Melin P."/>
            <person name="Meyer V."/>
            <person name="Mielnichuk N."/>
            <person name="Miskei M."/>
            <person name="Molnar A.P."/>
            <person name="Mule G."/>
            <person name="Ngan C.Y."/>
            <person name="Orejas M."/>
            <person name="Orosz E."/>
            <person name="Ouedraogo J.P."/>
            <person name="Overkamp K.M."/>
            <person name="Park H.-S."/>
            <person name="Perrone G."/>
            <person name="Piumi F."/>
            <person name="Punt P.J."/>
            <person name="Ram A.F."/>
            <person name="Ramon A."/>
            <person name="Rauscher S."/>
            <person name="Record E."/>
            <person name="Riano-Pachon D.M."/>
            <person name="Robert V."/>
            <person name="Roehrig J."/>
            <person name="Ruller R."/>
            <person name="Salamov A."/>
            <person name="Salih N.S."/>
            <person name="Samson R.A."/>
            <person name="Sandor E."/>
            <person name="Sanguinetti M."/>
            <person name="Schuetze T."/>
            <person name="Sepcic K."/>
            <person name="Shelest E."/>
            <person name="Sherlock G."/>
            <person name="Sophianopoulou V."/>
            <person name="Squina F.M."/>
            <person name="Sun H."/>
            <person name="Susca A."/>
            <person name="Todd R.B."/>
            <person name="Tsang A."/>
            <person name="Unkles S.E."/>
            <person name="van de Wiele N."/>
            <person name="van Rossen-Uffink D."/>
            <person name="Oliveira J.V."/>
            <person name="Vesth T.C."/>
            <person name="Visser J."/>
            <person name="Yu J.-H."/>
            <person name="Zhou M."/>
            <person name="Andersen M.R."/>
            <person name="Archer D.B."/>
            <person name="Baker S.E."/>
            <person name="Benoit I."/>
            <person name="Brakhage A.A."/>
            <person name="Braus G.H."/>
            <person name="Fischer R."/>
            <person name="Frisvad J.C."/>
            <person name="Goldman G.H."/>
            <person name="Houbraken J."/>
            <person name="Oakley B."/>
            <person name="Pocsi I."/>
            <person name="Scazzocchio C."/>
            <person name="Seiboth B."/>
            <person name="vanKuyk P.A."/>
            <person name="Wortman J."/>
            <person name="Dyer P.S."/>
            <person name="Grigoriev I.V."/>
        </authorList>
    </citation>
    <scope>NUCLEOTIDE SEQUENCE [LARGE SCALE GENOMIC DNA]</scope>
    <source>
        <strain evidence="8">ITEM 5010</strain>
    </source>
</reference>
<organism evidence="7 8">
    <name type="scientific">Aspergillus carbonarius (strain ITEM 5010)</name>
    <dbReference type="NCBI Taxonomy" id="602072"/>
    <lineage>
        <taxon>Eukaryota</taxon>
        <taxon>Fungi</taxon>
        <taxon>Dikarya</taxon>
        <taxon>Ascomycota</taxon>
        <taxon>Pezizomycotina</taxon>
        <taxon>Eurotiomycetes</taxon>
        <taxon>Eurotiomycetidae</taxon>
        <taxon>Eurotiales</taxon>
        <taxon>Aspergillaceae</taxon>
        <taxon>Aspergillus</taxon>
        <taxon>Aspergillus subgen. Circumdati</taxon>
    </lineage>
</organism>
<dbReference type="Pfam" id="PF13087">
    <property type="entry name" value="AAA_12"/>
    <property type="match status" value="1"/>
</dbReference>
<name>A0A1R3RZF8_ASPC5</name>
<protein>
    <recommendedName>
        <fullName evidence="6">AAA+ ATPase domain-containing protein</fullName>
    </recommendedName>
</protein>
<dbReference type="SMART" id="SM00382">
    <property type="entry name" value="AAA"/>
    <property type="match status" value="4"/>
</dbReference>
<evidence type="ECO:0000313" key="7">
    <source>
        <dbReference type="EMBL" id="OOF99878.1"/>
    </source>
</evidence>
<sequence length="2315" mass="260724">MTQQRSARLTKFFYLVLSGKRPVSNADNFNLFLEAILQEEDHASCVERIIASSPARSAIHSGLRFNTSPEFINARTSHFLLYLATPAVKQLCNGRFLRELLMLIMEPRTVWNALMQAFYSRQLNEDSILALAWAIEEILSLPPSSDTQLDVTDDAQKVVDDGSLFESPSREIRGHAYKIRHYLQLKSSKATSSEDPDFCPGGRHDNDLADYRKIAIYPTSDEFLSTKKPFYRRAQEIAEVAVETRLTAHLDNQFRLLREDMLSDIRDEFQIARGQKKGRQTVPLLSELTLTQIRHGDDRRLRPCTLIVSCASGLGPLAKRSPQERKEFLREHRNYLRHQAFGCLMRQGEIISFCTLDRDVELLSRSPPQITLRIIGQTALAKALLYFKLFRDIEYLLVDASVFAYEPILRCLQDKLDISLAKELLEYRKSDPVSMADVISPSVIEGLRETGNDSGNIQSNLETEKEVRLDSAQLKSFLSGLSQSVSLIQGPPGTGKSFVGALLAKAIYKYSQEKILVMCYTNHALDQFLEDLLDIGIDQSEIVRLGSKSTTRTSQLSVHELKSDYRRSQNSWGIINKLNADADGLKEAMPSAFQKYQNFRLSPGVIDEFLEFEYPDFYEAFKPPEEGNGMTMMGKNGRQVTWGYLFEQWSSGKDHGLPSLDHLCQASRGVWEMVPTTRQSHVEKWTKALIEEQVAMLQSLMCRLDNCQDQLDDVWNDKTRTIISSKRIIGCTTTAASMNTAALNLAAPGVILLEEAGEILEPHVLAAMGPHTKQLILIGDHQQLRPKINNYGLSVEKGAGYDLNRSLFERLIESGHPYSTLANQHRMCPEISSLVQALSYPGLLNDPKTLNRPAPRGLQDRVIFINHNKPEKRFEDIADRRDEGAKASKRNIFEAEMVLKIVKYLGQQGYGTDKIVILTPYLGQLHLLRDYLRKDNDPVLNDLDSHDLVRAGLLSQASARHTKRPIRLSTIDNYQGEESDIVVATLTRSNGEGDIGFMAAQQRLNVLLSRARNILILIGNATTFTSSKKGKDVWGPFIDQLHANRHLYDGLPVKCEQHPQNTTIICRPQDFDTESPDGGCRLPCGAKLNCGIHDCPYMCHQLSDHSKMKCLKIVEWLCPRNHRITRPCLQFENTCQICNAEDKAKERRRKQEMDLEMKRELKQTEYLRQLTEIQEEIAFERRTRKDKSDAEEKQRVLQQHKDELQRLRSNTSKTHVPAPYNDPQSTSGEVCSHSGPSDQHLEDHHVDKAPTKCPSEGKAHNSILSAAADWKQQKEFEGSQSPEIDALMEMIGLESVKEQFLDIKAQVDTALRQNIDLQGDRFGSVLLGNPGTGKTTVAGLYAKFLTSMGIIPGSFVVETTGSRLANDGVTGCEKQINSILNNGGGVLFIDEAYQLSQGHGSGLHVIDFLVGEVEKLSGKMVVVLAGYRTHMEKFFAHNPGLPSRFPREFSFEDYNDDELRRILEHRIQKKYGGRMTVEGGMDGLYCRIVARRLGRQREKEGFANARAVANVCSKIFERQARRLKRERRRKTSVDDLYLTKEDLIGPEPFNALQNCSAWRKLQSMIGLERVKEDVQALLDSIQANYNRELSEQPLVEFTLNRVLLGSPGTGKTTVAKLYGQILVDIGYLSNGQVLVKNPSDFVGSVLGESERNTKGILASTVGKVLVIDEAYGLYGGHETDIYKTAVVDTLVAEVQSTPGDDRCVLLVGYQDQMTTMFQKVNPGLSRRFPLDSAFMFEDFTDHELGLILDMKLKQQGFETAPAGRKAALEVLARARNRPHFGNAGEVDILLNTAKINHQRRLSTTSQSANSSRLEPEDFDKDFDRADRSETDIPKLFLGVVGCEKIVQQLEGYRQTVKNMRALDMEPRDQVPFNFLFKGPPGTGKTSTARRMGEVYYNMGLLSSAEVIESSATDLIGQYIGHTGPKAQSLLEKGLGKVLLIDEAYRLAEGHFAKEAMDEIVDCITKPKFFRKLIIILAGYDTDINRLMAINPGLTSRFPESVEFNGLSPANCMQLLTNILQAQKKALASKLTHFDMTSIESPSNTFHELCKKHFAHLSKISNWANARDVQTLANGIFQKALRKIHDRQLLIEEALVIAELDHMVQERTSRESAQSLCKDPLALLQTQAMSTDQPMLGPSTNTTTTTTTTTTPATTTDPETPPQPTETNQDPDSRDSGVSDAIWTQLQQDKLASEAREKEHQKLISDQNHLQTLVDALKKQQPPPPTQNGNDDDDAKKRHEQQRLQHELERRAREDELEVLRKKREAAELERRKEQQAQKRLKQMGVCCMGFRWIRQTHGYRCAGGSHFISNEQLGV</sequence>
<dbReference type="Proteomes" id="UP000188318">
    <property type="component" value="Unassembled WGS sequence"/>
</dbReference>
<keyword evidence="3" id="KW-0347">Helicase</keyword>
<feature type="region of interest" description="Disordered" evidence="5">
    <location>
        <begin position="1200"/>
        <end position="1258"/>
    </location>
</feature>
<keyword evidence="2" id="KW-0547">Nucleotide-binding</keyword>
<dbReference type="Pfam" id="PF00004">
    <property type="entry name" value="AAA"/>
    <property type="match status" value="3"/>
</dbReference>
<dbReference type="FunFam" id="1.10.8.60:FF:000160">
    <property type="entry name" value="WGS project CABT00000000 data, contig 2.55"/>
    <property type="match status" value="1"/>
</dbReference>
<dbReference type="GO" id="GO:0004386">
    <property type="term" value="F:helicase activity"/>
    <property type="evidence" value="ECO:0007669"/>
    <property type="project" value="InterPro"/>
</dbReference>
<feature type="region of interest" description="Disordered" evidence="5">
    <location>
        <begin position="1799"/>
        <end position="1818"/>
    </location>
</feature>
<dbReference type="InterPro" id="IPR050773">
    <property type="entry name" value="CbxX/CfxQ_RuBisCO_ESX"/>
</dbReference>
<dbReference type="STRING" id="602072.A0A1R3RZF8"/>
<keyword evidence="8" id="KW-1185">Reference proteome</keyword>
<dbReference type="InterPro" id="IPR027417">
    <property type="entry name" value="P-loop_NTPase"/>
</dbReference>
<proteinExistence type="inferred from homology"/>
<dbReference type="CDD" id="cd17936">
    <property type="entry name" value="EEXXEc_NFX1"/>
    <property type="match status" value="1"/>
</dbReference>
<comment type="similarity">
    <text evidence="1">Belongs to the CbxX/CfxQ family.</text>
</comment>
<feature type="region of interest" description="Disordered" evidence="5">
    <location>
        <begin position="2128"/>
        <end position="2176"/>
    </location>
</feature>
<dbReference type="CDD" id="cd00009">
    <property type="entry name" value="AAA"/>
    <property type="match status" value="2"/>
</dbReference>
<feature type="domain" description="AAA+ ATPase" evidence="6">
    <location>
        <begin position="482"/>
        <end position="903"/>
    </location>
</feature>
<feature type="domain" description="AAA+ ATPase" evidence="6">
    <location>
        <begin position="1870"/>
        <end position="2007"/>
    </location>
</feature>
<feature type="region of interest" description="Disordered" evidence="5">
    <location>
        <begin position="2217"/>
        <end position="2250"/>
    </location>
</feature>
<feature type="domain" description="AAA+ ATPase" evidence="6">
    <location>
        <begin position="1320"/>
        <end position="1473"/>
    </location>
</feature>
<feature type="compositionally biased region" description="Basic and acidic residues" evidence="5">
    <location>
        <begin position="1239"/>
        <end position="1258"/>
    </location>
</feature>